<evidence type="ECO:0000256" key="1">
    <source>
        <dbReference type="SAM" id="Phobius"/>
    </source>
</evidence>
<name>A0A1F4XTK8_9BACT</name>
<dbReference type="Proteomes" id="UP000178091">
    <property type="component" value="Unassembled WGS sequence"/>
</dbReference>
<feature type="transmembrane region" description="Helical" evidence="1">
    <location>
        <begin position="32"/>
        <end position="55"/>
    </location>
</feature>
<protein>
    <submittedName>
        <fullName evidence="2">Uncharacterized protein</fullName>
    </submittedName>
</protein>
<proteinExistence type="predicted"/>
<dbReference type="EMBL" id="MEWW01000008">
    <property type="protein sequence ID" value="OGC84866.1"/>
    <property type="molecule type" value="Genomic_DNA"/>
</dbReference>
<reference evidence="2 3" key="1">
    <citation type="journal article" date="2016" name="Nat. Commun.">
        <title>Thousands of microbial genomes shed light on interconnected biogeochemical processes in an aquifer system.</title>
        <authorList>
            <person name="Anantharaman K."/>
            <person name="Brown C.T."/>
            <person name="Hug L.A."/>
            <person name="Sharon I."/>
            <person name="Castelle C.J."/>
            <person name="Probst A.J."/>
            <person name="Thomas B.C."/>
            <person name="Singh A."/>
            <person name="Wilkins M.J."/>
            <person name="Karaoz U."/>
            <person name="Brodie E.L."/>
            <person name="Williams K.H."/>
            <person name="Hubbard S.S."/>
            <person name="Banfield J.F."/>
        </authorList>
    </citation>
    <scope>NUCLEOTIDE SEQUENCE [LARGE SCALE GENOMIC DNA]</scope>
</reference>
<evidence type="ECO:0000313" key="3">
    <source>
        <dbReference type="Proteomes" id="UP000178091"/>
    </source>
</evidence>
<keyword evidence="1" id="KW-0472">Membrane</keyword>
<gene>
    <name evidence="2" type="ORF">A3F55_00070</name>
</gene>
<comment type="caution">
    <text evidence="2">The sequence shown here is derived from an EMBL/GenBank/DDBJ whole genome shotgun (WGS) entry which is preliminary data.</text>
</comment>
<sequence length="65" mass="7217">MNNKTYYTLVSVIFFTIAFGHALRLLNEWEAVIAGVVIPLWASLAAVAIAGYLGVRGWQLANKHR</sequence>
<feature type="transmembrane region" description="Helical" evidence="1">
    <location>
        <begin position="7"/>
        <end position="26"/>
    </location>
</feature>
<keyword evidence="1" id="KW-0812">Transmembrane</keyword>
<organism evidence="2 3">
    <name type="scientific">Candidatus Adlerbacteria bacterium RIFCSPHIGHO2_12_FULL_53_18</name>
    <dbReference type="NCBI Taxonomy" id="1797242"/>
    <lineage>
        <taxon>Bacteria</taxon>
        <taxon>Candidatus Adleribacteriota</taxon>
    </lineage>
</organism>
<accession>A0A1F4XTK8</accession>
<dbReference type="AlphaFoldDB" id="A0A1F4XTK8"/>
<evidence type="ECO:0000313" key="2">
    <source>
        <dbReference type="EMBL" id="OGC84866.1"/>
    </source>
</evidence>
<keyword evidence="1" id="KW-1133">Transmembrane helix</keyword>